<feature type="compositionally biased region" description="Gly residues" evidence="1">
    <location>
        <begin position="68"/>
        <end position="83"/>
    </location>
</feature>
<dbReference type="RefSeq" id="XP_003114418.2">
    <property type="nucleotide sequence ID" value="XM_003114370.2"/>
</dbReference>
<dbReference type="EMBL" id="WUAV01000005">
    <property type="protein sequence ID" value="KAF1751739.1"/>
    <property type="molecule type" value="Genomic_DNA"/>
</dbReference>
<keyword evidence="2" id="KW-0732">Signal</keyword>
<reference evidence="3 4" key="1">
    <citation type="submission" date="2019-12" db="EMBL/GenBank/DDBJ databases">
        <title>Chromosome-level assembly of the Caenorhabditis remanei genome.</title>
        <authorList>
            <person name="Teterina A.A."/>
            <person name="Willis J.H."/>
            <person name="Phillips P.C."/>
        </authorList>
    </citation>
    <scope>NUCLEOTIDE SEQUENCE [LARGE SCALE GENOMIC DNA]</scope>
    <source>
        <strain evidence="3 4">PX506</strain>
        <tissue evidence="3">Whole organism</tissue>
    </source>
</reference>
<dbReference type="PANTHER" id="PTHR22412">
    <property type="entry name" value="GLYCINE-RICH PROTEIN-RELATED-RELATED"/>
    <property type="match status" value="1"/>
</dbReference>
<evidence type="ECO:0000256" key="2">
    <source>
        <dbReference type="SAM" id="SignalP"/>
    </source>
</evidence>
<name>A0A6A5GBF9_CAERE</name>
<evidence type="ECO:0000313" key="4">
    <source>
        <dbReference type="Proteomes" id="UP000483820"/>
    </source>
</evidence>
<comment type="caution">
    <text evidence="3">The sequence shown here is derived from an EMBL/GenBank/DDBJ whole genome shotgun (WGS) entry which is preliminary data.</text>
</comment>
<evidence type="ECO:0000313" key="3">
    <source>
        <dbReference type="EMBL" id="KAF1751739.1"/>
    </source>
</evidence>
<proteinExistence type="predicted"/>
<dbReference type="PANTHER" id="PTHR22412:SF2">
    <property type="entry name" value="CEMENT PROTEIN"/>
    <property type="match status" value="1"/>
</dbReference>
<accession>A0A6A5GBF9</accession>
<feature type="compositionally biased region" description="Low complexity" evidence="1">
    <location>
        <begin position="56"/>
        <end position="67"/>
    </location>
</feature>
<feature type="region of interest" description="Disordered" evidence="1">
    <location>
        <begin position="44"/>
        <end position="90"/>
    </location>
</feature>
<feature type="signal peptide" evidence="2">
    <location>
        <begin position="1"/>
        <end position="19"/>
    </location>
</feature>
<dbReference type="CTD" id="9812935"/>
<dbReference type="AlphaFoldDB" id="A0A6A5GBF9"/>
<sequence length="207" mass="22024">MISLQSIILLLGLIAVASACAPHMPQRSPQRGWCKFYVDGSSDYNKARKKRDSDSDSGSGSGSSESDGGSGGGGGKGGSGGGKGGHKYNRSKKKSTKCYEYEDGSKDDGAVLNKGVKYTVVITKGDTIVTTTAKPVEVQHGYCVFYVDGTSDVTASRKKRAASKKKFTTSKKKKDVKCYEYEDGTKDEGAVLNKGVKYTVTITKEVI</sequence>
<protein>
    <submittedName>
        <fullName evidence="3">Uncharacterized protein</fullName>
    </submittedName>
</protein>
<evidence type="ECO:0000256" key="1">
    <source>
        <dbReference type="SAM" id="MobiDB-lite"/>
    </source>
</evidence>
<gene>
    <name evidence="3" type="ORF">GCK72_018293</name>
</gene>
<feature type="chain" id="PRO_5025552924" evidence="2">
    <location>
        <begin position="20"/>
        <end position="207"/>
    </location>
</feature>
<dbReference type="GeneID" id="9812935"/>
<organism evidence="3 4">
    <name type="scientific">Caenorhabditis remanei</name>
    <name type="common">Caenorhabditis vulgaris</name>
    <dbReference type="NCBI Taxonomy" id="31234"/>
    <lineage>
        <taxon>Eukaryota</taxon>
        <taxon>Metazoa</taxon>
        <taxon>Ecdysozoa</taxon>
        <taxon>Nematoda</taxon>
        <taxon>Chromadorea</taxon>
        <taxon>Rhabditida</taxon>
        <taxon>Rhabditina</taxon>
        <taxon>Rhabditomorpha</taxon>
        <taxon>Rhabditoidea</taxon>
        <taxon>Rhabditidae</taxon>
        <taxon>Peloderinae</taxon>
        <taxon>Caenorhabditis</taxon>
    </lineage>
</organism>
<dbReference type="KEGG" id="crq:GCK72_018293"/>
<dbReference type="Proteomes" id="UP000483820">
    <property type="component" value="Chromosome V"/>
</dbReference>